<reference evidence="2 3" key="1">
    <citation type="submission" date="2024-03" db="EMBL/GenBank/DDBJ databases">
        <title>Human intestinal bacterial collection.</title>
        <authorList>
            <person name="Pauvert C."/>
            <person name="Hitch T.C.A."/>
            <person name="Clavel T."/>
        </authorList>
    </citation>
    <scope>NUCLEOTIDE SEQUENCE [LARGE SCALE GENOMIC DNA]</scope>
    <source>
        <strain evidence="2 3">CLA-AA-H192</strain>
    </source>
</reference>
<dbReference type="PROSITE" id="PS51257">
    <property type="entry name" value="PROKAR_LIPOPROTEIN"/>
    <property type="match status" value="1"/>
</dbReference>
<dbReference type="Proteomes" id="UP001491552">
    <property type="component" value="Unassembled WGS sequence"/>
</dbReference>
<dbReference type="InterPro" id="IPR011047">
    <property type="entry name" value="Quinoprotein_ADH-like_sf"/>
</dbReference>
<accession>A0ABV1G5C6</accession>
<feature type="chain" id="PRO_5045885714" description="DUF5050 domain-containing protein" evidence="1">
    <location>
        <begin position="25"/>
        <end position="427"/>
    </location>
</feature>
<keyword evidence="1" id="KW-0732">Signal</keyword>
<feature type="signal peptide" evidence="1">
    <location>
        <begin position="1"/>
        <end position="24"/>
    </location>
</feature>
<name>A0ABV1G5C6_9FIRM</name>
<dbReference type="SUPFAM" id="SSF50998">
    <property type="entry name" value="Quinoprotein alcohol dehydrogenase-like"/>
    <property type="match status" value="1"/>
</dbReference>
<protein>
    <recommendedName>
        <fullName evidence="4">DUF5050 domain-containing protein</fullName>
    </recommendedName>
</protein>
<dbReference type="RefSeq" id="WP_349135263.1">
    <property type="nucleotide sequence ID" value="NZ_JBBMFF010000172.1"/>
</dbReference>
<evidence type="ECO:0000313" key="3">
    <source>
        <dbReference type="Proteomes" id="UP001491552"/>
    </source>
</evidence>
<dbReference type="SUPFAM" id="SSF82171">
    <property type="entry name" value="DPP6 N-terminal domain-like"/>
    <property type="match status" value="1"/>
</dbReference>
<evidence type="ECO:0000313" key="2">
    <source>
        <dbReference type="EMBL" id="MEQ2510586.1"/>
    </source>
</evidence>
<evidence type="ECO:0008006" key="4">
    <source>
        <dbReference type="Google" id="ProtNLM"/>
    </source>
</evidence>
<organism evidence="2 3">
    <name type="scientific">Faecousia intestinalis</name>
    <dbReference type="NCBI Taxonomy" id="3133167"/>
    <lineage>
        <taxon>Bacteria</taxon>
        <taxon>Bacillati</taxon>
        <taxon>Bacillota</taxon>
        <taxon>Clostridia</taxon>
        <taxon>Eubacteriales</taxon>
        <taxon>Oscillospiraceae</taxon>
        <taxon>Faecousia</taxon>
    </lineage>
</organism>
<proteinExistence type="predicted"/>
<keyword evidence="3" id="KW-1185">Reference proteome</keyword>
<dbReference type="EMBL" id="JBBMFF010000172">
    <property type="protein sequence ID" value="MEQ2510586.1"/>
    <property type="molecule type" value="Genomic_DNA"/>
</dbReference>
<sequence>MNTSIGKRLALLLSGVLLLTGCYAAPAAESVRQGSTPPESAQPTQPPAAETAITTYPVPEENLLVSINMADSPSTGGFWQWDMMLHPYIEAYDPVTRTAYVPCYQSGCRHNDSTCSACFGNLSALAEYRDSLYALVLQDGESAASLVSRPLSGGALRVLASWEPENEGEEYRCTLRCISFGKAYLTVTRAAYLPEDGQLTRDEQENRLVSVDLQTGEEATILEHAENYDLYGVWGDCAVFQVQETAEGAPDFADWAAQQPEEASWDEYERLYIRYRILSRDLRTGVETTIVDGSEPFVWSADPHRSWGKYAVYQVGRSVYVYDMETQETKKLFTHEQERKFYNYLLLDGHAIVLCGTENACNAWAVDLADGSVIELDTRGENAMPFSAHYECDGYFAGLLSNSPGNYELCHISKEDFYRSNYDGAFR</sequence>
<evidence type="ECO:0000256" key="1">
    <source>
        <dbReference type="SAM" id="SignalP"/>
    </source>
</evidence>
<gene>
    <name evidence="2" type="ORF">WMO66_04865</name>
</gene>
<comment type="caution">
    <text evidence="2">The sequence shown here is derived from an EMBL/GenBank/DDBJ whole genome shotgun (WGS) entry which is preliminary data.</text>
</comment>